<dbReference type="VEuPathDB" id="FungiDB:RhiirFUN_024865"/>
<comment type="caution">
    <text evidence="2">The sequence shown here is derived from an EMBL/GenBank/DDBJ whole genome shotgun (WGS) entry which is preliminary data.</text>
</comment>
<dbReference type="AlphaFoldDB" id="A0A2N0NKY5"/>
<reference evidence="2 3" key="1">
    <citation type="submission" date="2016-04" db="EMBL/GenBank/DDBJ databases">
        <title>Genome analyses suggest a sexual origin of heterokaryosis in a supposedly ancient asexual fungus.</title>
        <authorList>
            <person name="Ropars J."/>
            <person name="Sedzielewska K."/>
            <person name="Noel J."/>
            <person name="Charron P."/>
            <person name="Farinelli L."/>
            <person name="Marton T."/>
            <person name="Kruger M."/>
            <person name="Pelin A."/>
            <person name="Brachmann A."/>
            <person name="Corradi N."/>
        </authorList>
    </citation>
    <scope>NUCLEOTIDE SEQUENCE [LARGE SCALE GENOMIC DNA]</scope>
    <source>
        <strain evidence="2 3">A5</strain>
    </source>
</reference>
<accession>A0A2N0NKY5</accession>
<evidence type="ECO:0000313" key="2">
    <source>
        <dbReference type="EMBL" id="PKB95232.1"/>
    </source>
</evidence>
<gene>
    <name evidence="2" type="ORF">RhiirA5_437097</name>
</gene>
<evidence type="ECO:0000313" key="3">
    <source>
        <dbReference type="Proteomes" id="UP000232722"/>
    </source>
</evidence>
<dbReference type="VEuPathDB" id="FungiDB:RhiirA1_478539"/>
<sequence length="60" mass="6643">MCGINFDTELLSTNDVGNNEMITQTVSSMAGNQNYNDSDFSSNEHITHQDTNGLATRIFQ</sequence>
<dbReference type="Proteomes" id="UP000232722">
    <property type="component" value="Unassembled WGS sequence"/>
</dbReference>
<name>A0A2N0NKY5_9GLOM</name>
<feature type="region of interest" description="Disordered" evidence="1">
    <location>
        <begin position="33"/>
        <end position="60"/>
    </location>
</feature>
<protein>
    <submittedName>
        <fullName evidence="2">Uncharacterized protein</fullName>
    </submittedName>
</protein>
<organism evidence="2 3">
    <name type="scientific">Rhizophagus irregularis</name>
    <dbReference type="NCBI Taxonomy" id="588596"/>
    <lineage>
        <taxon>Eukaryota</taxon>
        <taxon>Fungi</taxon>
        <taxon>Fungi incertae sedis</taxon>
        <taxon>Mucoromycota</taxon>
        <taxon>Glomeromycotina</taxon>
        <taxon>Glomeromycetes</taxon>
        <taxon>Glomerales</taxon>
        <taxon>Glomeraceae</taxon>
        <taxon>Rhizophagus</taxon>
    </lineage>
</organism>
<dbReference type="EMBL" id="LLXJ01004983">
    <property type="protein sequence ID" value="PKB95232.1"/>
    <property type="molecule type" value="Genomic_DNA"/>
</dbReference>
<evidence type="ECO:0000256" key="1">
    <source>
        <dbReference type="SAM" id="MobiDB-lite"/>
    </source>
</evidence>
<proteinExistence type="predicted"/>
<reference evidence="2 3" key="2">
    <citation type="submission" date="2017-09" db="EMBL/GenBank/DDBJ databases">
        <title>Extensive intraspecific genome diversity in a model arbuscular mycorrhizal fungus.</title>
        <authorList>
            <person name="Chen E.C."/>
            <person name="Morin E."/>
            <person name="Beaudet D."/>
            <person name="Noel J."/>
            <person name="Ndikumana S."/>
            <person name="Charron P."/>
            <person name="St-Onge C."/>
            <person name="Giorgi J."/>
            <person name="Grigoriev I.V."/>
            <person name="Roux C."/>
            <person name="Martin F.M."/>
            <person name="Corradi N."/>
        </authorList>
    </citation>
    <scope>NUCLEOTIDE SEQUENCE [LARGE SCALE GENOMIC DNA]</scope>
    <source>
        <strain evidence="2 3">A5</strain>
    </source>
</reference>
<dbReference type="VEuPathDB" id="FungiDB:FUN_025479"/>